<dbReference type="Proteomes" id="UP000593562">
    <property type="component" value="Unassembled WGS sequence"/>
</dbReference>
<accession>A0A7J7D4F9</accession>
<evidence type="ECO:0000313" key="1">
    <source>
        <dbReference type="EMBL" id="KAF5741234.1"/>
    </source>
</evidence>
<gene>
    <name evidence="1" type="ORF">HS088_TW10G00230</name>
</gene>
<organism evidence="1 2">
    <name type="scientific">Tripterygium wilfordii</name>
    <name type="common">Thunder God vine</name>
    <dbReference type="NCBI Taxonomy" id="458696"/>
    <lineage>
        <taxon>Eukaryota</taxon>
        <taxon>Viridiplantae</taxon>
        <taxon>Streptophyta</taxon>
        <taxon>Embryophyta</taxon>
        <taxon>Tracheophyta</taxon>
        <taxon>Spermatophyta</taxon>
        <taxon>Magnoliopsida</taxon>
        <taxon>eudicotyledons</taxon>
        <taxon>Gunneridae</taxon>
        <taxon>Pentapetalae</taxon>
        <taxon>rosids</taxon>
        <taxon>fabids</taxon>
        <taxon>Celastrales</taxon>
        <taxon>Celastraceae</taxon>
        <taxon>Tripterygium</taxon>
    </lineage>
</organism>
<name>A0A7J7D4F9_TRIWF</name>
<evidence type="ECO:0000313" key="2">
    <source>
        <dbReference type="Proteomes" id="UP000593562"/>
    </source>
</evidence>
<dbReference type="AlphaFoldDB" id="A0A7J7D4F9"/>
<dbReference type="EMBL" id="JAAARO010000010">
    <property type="protein sequence ID" value="KAF5741234.1"/>
    <property type="molecule type" value="Genomic_DNA"/>
</dbReference>
<dbReference type="InParanoid" id="A0A7J7D4F9"/>
<sequence length="252" mass="26824">MGGLLQNQGQEFFTSSLPTSNSSPNTNTMMNLSISSENIDNSLKPLSLNSGGVMMSWNLDPLFHTRTSRPYLGSVGGSNSSPTAIGSAYTSATALLQKAAEMGTKISDNTIAPILLRGFTGYSTSSMNSSGPVQESSSGVGNNMGLIFLNNSGLYAGDQQMLDTNMDPRPYNISQTGLFQSPMFVNSENGKSDNITGGEAFMGGGEKLTVDFLGIEPAAHSNIGKKRSYHDSAMGLECSNEQRTLYNLHSQW</sequence>
<protein>
    <submittedName>
        <fullName evidence="1">Uncharacterized protein</fullName>
    </submittedName>
</protein>
<reference evidence="1 2" key="1">
    <citation type="journal article" date="2020" name="Nat. Commun.">
        <title>Genome of Tripterygium wilfordii and identification of cytochrome P450 involved in triptolide biosynthesis.</title>
        <authorList>
            <person name="Tu L."/>
            <person name="Su P."/>
            <person name="Zhang Z."/>
            <person name="Gao L."/>
            <person name="Wang J."/>
            <person name="Hu T."/>
            <person name="Zhou J."/>
            <person name="Zhang Y."/>
            <person name="Zhao Y."/>
            <person name="Liu Y."/>
            <person name="Song Y."/>
            <person name="Tong Y."/>
            <person name="Lu Y."/>
            <person name="Yang J."/>
            <person name="Xu C."/>
            <person name="Jia M."/>
            <person name="Peters R.J."/>
            <person name="Huang L."/>
            <person name="Gao W."/>
        </authorList>
    </citation>
    <scope>NUCLEOTIDE SEQUENCE [LARGE SCALE GENOMIC DNA]</scope>
    <source>
        <strain evidence="2">cv. XIE 37</strain>
        <tissue evidence="1">Leaf</tissue>
    </source>
</reference>
<proteinExistence type="predicted"/>
<keyword evidence="2" id="KW-1185">Reference proteome</keyword>
<comment type="caution">
    <text evidence="1">The sequence shown here is derived from an EMBL/GenBank/DDBJ whole genome shotgun (WGS) entry which is preliminary data.</text>
</comment>